<feature type="region of interest" description="Disordered" evidence="2">
    <location>
        <begin position="235"/>
        <end position="291"/>
    </location>
</feature>
<dbReference type="OrthoDB" id="5569911at2759"/>
<evidence type="ECO:0000256" key="2">
    <source>
        <dbReference type="SAM" id="MobiDB-lite"/>
    </source>
</evidence>
<feature type="region of interest" description="Disordered" evidence="2">
    <location>
        <begin position="157"/>
        <end position="193"/>
    </location>
</feature>
<feature type="compositionally biased region" description="Low complexity" evidence="2">
    <location>
        <begin position="18"/>
        <end position="35"/>
    </location>
</feature>
<name>A0A6A6QMF6_9PEZI</name>
<protein>
    <submittedName>
        <fullName evidence="5">Uncharacterized protein</fullName>
    </submittedName>
</protein>
<feature type="domain" description="Up-regulated during septation protein 1" evidence="3">
    <location>
        <begin position="100"/>
        <end position="239"/>
    </location>
</feature>
<feature type="region of interest" description="Disordered" evidence="2">
    <location>
        <begin position="618"/>
        <end position="644"/>
    </location>
</feature>
<dbReference type="InterPro" id="IPR056703">
    <property type="entry name" value="DUF7801"/>
</dbReference>
<evidence type="ECO:0000259" key="3">
    <source>
        <dbReference type="Pfam" id="PF15456"/>
    </source>
</evidence>
<proteinExistence type="predicted"/>
<dbReference type="Pfam" id="PF15456">
    <property type="entry name" value="Uds1"/>
    <property type="match status" value="1"/>
</dbReference>
<feature type="domain" description="DUF7801" evidence="4">
    <location>
        <begin position="697"/>
        <end position="849"/>
    </location>
</feature>
<evidence type="ECO:0000313" key="6">
    <source>
        <dbReference type="Proteomes" id="UP000799750"/>
    </source>
</evidence>
<feature type="compositionally biased region" description="Basic and acidic residues" evidence="2">
    <location>
        <begin position="278"/>
        <end position="290"/>
    </location>
</feature>
<gene>
    <name evidence="5" type="ORF">BU16DRAFT_528750</name>
</gene>
<dbReference type="Proteomes" id="UP000799750">
    <property type="component" value="Unassembled WGS sequence"/>
</dbReference>
<feature type="region of interest" description="Disordered" evidence="2">
    <location>
        <begin position="1"/>
        <end position="63"/>
    </location>
</feature>
<organism evidence="5 6">
    <name type="scientific">Lophium mytilinum</name>
    <dbReference type="NCBI Taxonomy" id="390894"/>
    <lineage>
        <taxon>Eukaryota</taxon>
        <taxon>Fungi</taxon>
        <taxon>Dikarya</taxon>
        <taxon>Ascomycota</taxon>
        <taxon>Pezizomycotina</taxon>
        <taxon>Dothideomycetes</taxon>
        <taxon>Pleosporomycetidae</taxon>
        <taxon>Mytilinidiales</taxon>
        <taxon>Mytilinidiaceae</taxon>
        <taxon>Lophium</taxon>
    </lineage>
</organism>
<dbReference type="Pfam" id="PF25078">
    <property type="entry name" value="DUF7801"/>
    <property type="match status" value="1"/>
</dbReference>
<keyword evidence="6" id="KW-1185">Reference proteome</keyword>
<sequence length="925" mass="103885">MQNNGLRNPYAPNGDGLSPQPSYDYPSPSSNYPSYMGGTNPAYEDSAYQGTPRYASNTFVPPPDVFLEGQRKPITSNMPDSTRGSQERSSTILKRDPVAMHLLVETAIIDSQGFEILSFEEVEALKREQQTINARIDAVQRKLALESKVRDAAQSLNRLYSKKGRDQEREAVKSHRRSFGSRSSIGSGNSETLAKSEDEFAASLKKCDDLGRELHQLETRARQVETQLLQHTAGILQITHKGPSKRSQDRNSALPGGEDGRPDSPASIYTYENGRSNRAKDDGNFDERSLYRSPENLDGLMHALKNGTHHMPAADHDAIERQNQALNSVEKRLEDFNDRLRDLIVSANPERNQGYSPAPRAAPNSRDSQRASIVEQHLDFLDQALRDIGAEHNQLQRNTRHSQNATEGRLEGINNQLYALISSAQAENDASYPPPPETSGHSSQDQINYMEEAFYNIEQLHYNMTEDLNEFRSKSTDQYSQSSQYEATLTGLWSIILAGEEEARQKKYQRRQMLAANHDAEDDVSPDEEGNANEEFSLTAFSNKVQWLYSRATTLKEKEAILRRQIKQQRELNSKSDEQKEHDFARLHDEINQARAQQAKAESELGRAIDHLEHINSQESHRNAADSEALVAEQAARRQAEDRYHELESHIGELQDDARIEAAELRAELAEASASVEALSASLRTATSEKEAAESHANEAANAVASKEQELRELEGEVIRLQTEVTIARAELDGAYGTRAQRAAEVAANPTIKKELDELGANNAALIAELESLRRAHDAAAQSENEARETERNLKQELGAMASEYEALTKDMIQNEKDRDRFEAMIDSLRDEKESLEMELSDERVRWIGVRSPGAPMAQPGAAPEATSIRMLREDFRKMMRERTAEGLKALRAEQEERRKLEALVRTLRREQAPQKSSLSKTMTA</sequence>
<evidence type="ECO:0000313" key="5">
    <source>
        <dbReference type="EMBL" id="KAF2493452.1"/>
    </source>
</evidence>
<feature type="coiled-coil region" evidence="1">
    <location>
        <begin position="319"/>
        <end position="346"/>
    </location>
</feature>
<feature type="compositionally biased region" description="Basic and acidic residues" evidence="2">
    <location>
        <begin position="163"/>
        <end position="173"/>
    </location>
</feature>
<dbReference type="Gene3D" id="6.10.250.3110">
    <property type="match status" value="1"/>
</dbReference>
<reference evidence="5" key="1">
    <citation type="journal article" date="2020" name="Stud. Mycol.">
        <title>101 Dothideomycetes genomes: a test case for predicting lifestyles and emergence of pathogens.</title>
        <authorList>
            <person name="Haridas S."/>
            <person name="Albert R."/>
            <person name="Binder M."/>
            <person name="Bloem J."/>
            <person name="Labutti K."/>
            <person name="Salamov A."/>
            <person name="Andreopoulos B."/>
            <person name="Baker S."/>
            <person name="Barry K."/>
            <person name="Bills G."/>
            <person name="Bluhm B."/>
            <person name="Cannon C."/>
            <person name="Castanera R."/>
            <person name="Culley D."/>
            <person name="Daum C."/>
            <person name="Ezra D."/>
            <person name="Gonzalez J."/>
            <person name="Henrissat B."/>
            <person name="Kuo A."/>
            <person name="Liang C."/>
            <person name="Lipzen A."/>
            <person name="Lutzoni F."/>
            <person name="Magnuson J."/>
            <person name="Mondo S."/>
            <person name="Nolan M."/>
            <person name="Ohm R."/>
            <person name="Pangilinan J."/>
            <person name="Park H.-J."/>
            <person name="Ramirez L."/>
            <person name="Alfaro M."/>
            <person name="Sun H."/>
            <person name="Tritt A."/>
            <person name="Yoshinaga Y."/>
            <person name="Zwiers L.-H."/>
            <person name="Turgeon B."/>
            <person name="Goodwin S."/>
            <person name="Spatafora J."/>
            <person name="Crous P."/>
            <person name="Grigoriev I."/>
        </authorList>
    </citation>
    <scope>NUCLEOTIDE SEQUENCE</scope>
    <source>
        <strain evidence="5">CBS 269.34</strain>
    </source>
</reference>
<dbReference type="AlphaFoldDB" id="A0A6A6QMF6"/>
<dbReference type="SUPFAM" id="SSF57997">
    <property type="entry name" value="Tropomyosin"/>
    <property type="match status" value="1"/>
</dbReference>
<feature type="coiled-coil region" evidence="1">
    <location>
        <begin position="555"/>
        <end position="604"/>
    </location>
</feature>
<keyword evidence="1" id="KW-0175">Coiled coil</keyword>
<accession>A0A6A6QMF6</accession>
<evidence type="ECO:0000259" key="4">
    <source>
        <dbReference type="Pfam" id="PF25078"/>
    </source>
</evidence>
<evidence type="ECO:0000256" key="1">
    <source>
        <dbReference type="SAM" id="Coils"/>
    </source>
</evidence>
<feature type="region of interest" description="Disordered" evidence="2">
    <location>
        <begin position="347"/>
        <end position="370"/>
    </location>
</feature>
<feature type="compositionally biased region" description="Basic and acidic residues" evidence="2">
    <location>
        <begin position="635"/>
        <end position="644"/>
    </location>
</feature>
<dbReference type="EMBL" id="MU004192">
    <property type="protein sequence ID" value="KAF2493452.1"/>
    <property type="molecule type" value="Genomic_DNA"/>
</dbReference>
<feature type="coiled-coil region" evidence="1">
    <location>
        <begin position="756"/>
        <end position="846"/>
    </location>
</feature>
<feature type="compositionally biased region" description="Low complexity" evidence="2">
    <location>
        <begin position="180"/>
        <end position="190"/>
    </location>
</feature>
<dbReference type="InterPro" id="IPR029191">
    <property type="entry name" value="Uds1"/>
</dbReference>